<sequence>MEGVNYTMDEQLLKALTGLQESINGRFDSIEKSVSALQADIHSLNAKMESYQKENRENFLAVRKELLSIREEHAKFSADLAGAMNIILPVYEQEFSRMDEKLHAVK</sequence>
<accession>A0A8S5MHX5</accession>
<dbReference type="EMBL" id="BK014910">
    <property type="protein sequence ID" value="DAD81953.1"/>
    <property type="molecule type" value="Genomic_DNA"/>
</dbReference>
<dbReference type="Gene3D" id="1.20.58.130">
    <property type="match status" value="1"/>
</dbReference>
<name>A0A8S5MHX5_9CAUD</name>
<protein>
    <submittedName>
        <fullName evidence="1">Uncharacterized protein</fullName>
    </submittedName>
</protein>
<proteinExistence type="predicted"/>
<reference evidence="1" key="1">
    <citation type="journal article" date="2021" name="Proc. Natl. Acad. Sci. U.S.A.">
        <title>A Catalog of Tens of Thousands of Viruses from Human Metagenomes Reveals Hidden Associations with Chronic Diseases.</title>
        <authorList>
            <person name="Tisza M.J."/>
            <person name="Buck C.B."/>
        </authorList>
    </citation>
    <scope>NUCLEOTIDE SEQUENCE</scope>
    <source>
        <strain evidence="1">CtAvK3</strain>
    </source>
</reference>
<evidence type="ECO:0000313" key="1">
    <source>
        <dbReference type="EMBL" id="DAD81953.1"/>
    </source>
</evidence>
<organism evidence="1">
    <name type="scientific">Siphoviridae sp. ctAvK3</name>
    <dbReference type="NCBI Taxonomy" id="2826184"/>
    <lineage>
        <taxon>Viruses</taxon>
        <taxon>Duplodnaviria</taxon>
        <taxon>Heunggongvirae</taxon>
        <taxon>Uroviricota</taxon>
        <taxon>Caudoviricetes</taxon>
    </lineage>
</organism>